<protein>
    <submittedName>
        <fullName evidence="1">Uncharacterized protein</fullName>
    </submittedName>
</protein>
<organism evidence="1 2">
    <name type="scientific">Zalaria obscura</name>
    <dbReference type="NCBI Taxonomy" id="2024903"/>
    <lineage>
        <taxon>Eukaryota</taxon>
        <taxon>Fungi</taxon>
        <taxon>Dikarya</taxon>
        <taxon>Ascomycota</taxon>
        <taxon>Pezizomycotina</taxon>
        <taxon>Dothideomycetes</taxon>
        <taxon>Dothideomycetidae</taxon>
        <taxon>Dothideales</taxon>
        <taxon>Zalariaceae</taxon>
        <taxon>Zalaria</taxon>
    </lineage>
</organism>
<accession>A0ACC3SLQ1</accession>
<evidence type="ECO:0000313" key="1">
    <source>
        <dbReference type="EMBL" id="KAK8217173.1"/>
    </source>
</evidence>
<proteinExistence type="predicted"/>
<dbReference type="Proteomes" id="UP001320706">
    <property type="component" value="Unassembled WGS sequence"/>
</dbReference>
<comment type="caution">
    <text evidence="1">The sequence shown here is derived from an EMBL/GenBank/DDBJ whole genome shotgun (WGS) entry which is preliminary data.</text>
</comment>
<sequence length="82" mass="8776">MSQRGAIGMTITPPRDTKEAKKGHIHVYLTIRTWHSMQLPDVAKAAEGCSLGNRSPGGVSVSGNALVPAERISHLHVPKPNI</sequence>
<dbReference type="EMBL" id="JAMKPW020000006">
    <property type="protein sequence ID" value="KAK8217173.1"/>
    <property type="molecule type" value="Genomic_DNA"/>
</dbReference>
<reference evidence="1" key="1">
    <citation type="submission" date="2024-02" db="EMBL/GenBank/DDBJ databases">
        <title>Metagenome Assembled Genome of Zalaria obscura JY119.</title>
        <authorList>
            <person name="Vighnesh L."/>
            <person name="Jagadeeshwari U."/>
            <person name="Venkata Ramana C."/>
            <person name="Sasikala C."/>
        </authorList>
    </citation>
    <scope>NUCLEOTIDE SEQUENCE</scope>
    <source>
        <strain evidence="1">JY119</strain>
    </source>
</reference>
<keyword evidence="2" id="KW-1185">Reference proteome</keyword>
<evidence type="ECO:0000313" key="2">
    <source>
        <dbReference type="Proteomes" id="UP001320706"/>
    </source>
</evidence>
<gene>
    <name evidence="1" type="ORF">M8818_001425</name>
</gene>
<name>A0ACC3SLQ1_9PEZI</name>